<dbReference type="Gene3D" id="3.90.960.10">
    <property type="entry name" value="YbaK/aminoacyl-tRNA synthetase-associated domain"/>
    <property type="match status" value="1"/>
</dbReference>
<evidence type="ECO:0000313" key="2">
    <source>
        <dbReference type="EMBL" id="QLG26382.1"/>
    </source>
</evidence>
<dbReference type="SUPFAM" id="SSF55826">
    <property type="entry name" value="YbaK/ProRS associated domain"/>
    <property type="match status" value="1"/>
</dbReference>
<dbReference type="InterPro" id="IPR036754">
    <property type="entry name" value="YbaK/aa-tRNA-synt-asso_dom_sf"/>
</dbReference>
<organism evidence="2 3">
    <name type="scientific">Halorarum halophilum</name>
    <dbReference type="NCBI Taxonomy" id="2743090"/>
    <lineage>
        <taxon>Archaea</taxon>
        <taxon>Methanobacteriati</taxon>
        <taxon>Methanobacteriota</taxon>
        <taxon>Stenosarchaea group</taxon>
        <taxon>Halobacteria</taxon>
        <taxon>Halobacteriales</taxon>
        <taxon>Haloferacaceae</taxon>
        <taxon>Halorarum</taxon>
    </lineage>
</organism>
<dbReference type="Pfam" id="PF04073">
    <property type="entry name" value="tRNA_edit"/>
    <property type="match status" value="1"/>
</dbReference>
<dbReference type="GeneID" id="56027561"/>
<name>A0A7D5KKT7_9EURY</name>
<reference evidence="2 3" key="1">
    <citation type="submission" date="2020-07" db="EMBL/GenBank/DDBJ databases">
        <title>Gai3-2, isolated from salt lake.</title>
        <authorList>
            <person name="Cui H."/>
            <person name="Shi X."/>
        </authorList>
    </citation>
    <scope>NUCLEOTIDE SEQUENCE [LARGE SCALE GENOMIC DNA]</scope>
    <source>
        <strain evidence="2 3">Gai3-2</strain>
    </source>
</reference>
<dbReference type="KEGG" id="halg:HUG10_01970"/>
<sequence>MHPTADRFATRAREELGFDARIEEFPEGTKTAADAAAAIGCDVGQIVKSLVFAADGDPVVVLTAGNSRVDEAALASELGAEEVRTADADEVKSATGWSIGGVPPFLHETDVPVYLDESLATHDRIWAAAGTPSAVFELSPGDLRRFAGPEEIDVFARS</sequence>
<accession>A0A7D5KKT7</accession>
<gene>
    <name evidence="2" type="ORF">HUG10_01970</name>
</gene>
<feature type="domain" description="YbaK/aminoacyl-tRNA synthetase-associated" evidence="1">
    <location>
        <begin position="27"/>
        <end position="146"/>
    </location>
</feature>
<dbReference type="InterPro" id="IPR007214">
    <property type="entry name" value="YbaK/aa-tRNA-synth-assoc-dom"/>
</dbReference>
<evidence type="ECO:0000313" key="3">
    <source>
        <dbReference type="Proteomes" id="UP000509750"/>
    </source>
</evidence>
<dbReference type="GO" id="GO:0002161">
    <property type="term" value="F:aminoacyl-tRNA deacylase activity"/>
    <property type="evidence" value="ECO:0007669"/>
    <property type="project" value="InterPro"/>
</dbReference>
<dbReference type="CDD" id="cd04333">
    <property type="entry name" value="ProX_deacylase"/>
    <property type="match status" value="1"/>
</dbReference>
<evidence type="ECO:0000259" key="1">
    <source>
        <dbReference type="Pfam" id="PF04073"/>
    </source>
</evidence>
<keyword evidence="3" id="KW-1185">Reference proteome</keyword>
<dbReference type="RefSeq" id="WP_179167957.1">
    <property type="nucleotide sequence ID" value="NZ_CP058529.1"/>
</dbReference>
<dbReference type="PANTHER" id="PTHR30411:SF1">
    <property type="entry name" value="CYTOPLASMIC PROTEIN"/>
    <property type="match status" value="1"/>
</dbReference>
<dbReference type="PANTHER" id="PTHR30411">
    <property type="entry name" value="CYTOPLASMIC PROTEIN"/>
    <property type="match status" value="1"/>
</dbReference>
<dbReference type="EMBL" id="CP058529">
    <property type="protein sequence ID" value="QLG26382.1"/>
    <property type="molecule type" value="Genomic_DNA"/>
</dbReference>
<dbReference type="Proteomes" id="UP000509750">
    <property type="component" value="Chromosome"/>
</dbReference>
<protein>
    <submittedName>
        <fullName evidence="2">YbaK/EbsC family protein</fullName>
    </submittedName>
</protein>
<proteinExistence type="predicted"/>
<dbReference type="OrthoDB" id="27691at2157"/>
<dbReference type="AlphaFoldDB" id="A0A7D5KKT7"/>